<comment type="similarity">
    <text evidence="2">Belongs to the amino acid/polyamine transporter 2 family.</text>
</comment>
<proteinExistence type="inferred from homology"/>
<feature type="transmembrane region" description="Helical" evidence="9">
    <location>
        <begin position="710"/>
        <end position="732"/>
    </location>
</feature>
<dbReference type="Proteomes" id="UP001408356">
    <property type="component" value="Unassembled WGS sequence"/>
</dbReference>
<feature type="compositionally biased region" description="Polar residues" evidence="8">
    <location>
        <begin position="90"/>
        <end position="100"/>
    </location>
</feature>
<evidence type="ECO:0000256" key="8">
    <source>
        <dbReference type="SAM" id="MobiDB-lite"/>
    </source>
</evidence>
<comment type="subcellular location">
    <subcellularLocation>
        <location evidence="1">Membrane</location>
        <topology evidence="1">Multi-pass membrane protein</topology>
    </subcellularLocation>
</comment>
<evidence type="ECO:0000256" key="7">
    <source>
        <dbReference type="ARBA" id="ARBA00023136"/>
    </source>
</evidence>
<keyword evidence="3" id="KW-0813">Transport</keyword>
<dbReference type="Pfam" id="PF01490">
    <property type="entry name" value="Aa_trans"/>
    <property type="match status" value="1"/>
</dbReference>
<feature type="transmembrane region" description="Helical" evidence="9">
    <location>
        <begin position="412"/>
        <end position="433"/>
    </location>
</feature>
<dbReference type="InterPro" id="IPR013057">
    <property type="entry name" value="AA_transpt_TM"/>
</dbReference>
<evidence type="ECO:0000256" key="5">
    <source>
        <dbReference type="ARBA" id="ARBA00022970"/>
    </source>
</evidence>
<feature type="transmembrane region" description="Helical" evidence="9">
    <location>
        <begin position="513"/>
        <end position="538"/>
    </location>
</feature>
<feature type="transmembrane region" description="Helical" evidence="9">
    <location>
        <begin position="652"/>
        <end position="672"/>
    </location>
</feature>
<dbReference type="PANTHER" id="PTHR22950:SF692">
    <property type="entry name" value="TRANSMEMBRANE AMINO ACID TRANSPORTER FAMILY PROTEIN"/>
    <property type="match status" value="1"/>
</dbReference>
<reference evidence="11 12" key="1">
    <citation type="journal article" date="2024" name="J. Plant Pathol.">
        <title>Sequence and assembly of the genome of Seiridium unicorne, isolate CBS 538.82, causal agent of cypress canker disease.</title>
        <authorList>
            <person name="Scali E."/>
            <person name="Rocca G.D."/>
            <person name="Danti R."/>
            <person name="Garbelotto M."/>
            <person name="Barberini S."/>
            <person name="Baroncelli R."/>
            <person name="Emiliani G."/>
        </authorList>
    </citation>
    <scope>NUCLEOTIDE SEQUENCE [LARGE SCALE GENOMIC DNA]</scope>
    <source>
        <strain evidence="11 12">BM-138-508</strain>
    </source>
</reference>
<sequence>MAGPPHEEKLRAFQILGIEPYVLPRVRISELARTPTLRHPRRLVWKESWKAIDLVSIVQVRPDIDSYLADMTSRQPTSWEQYERGASPGRNDSLSSTPRGSVQFDEQRSLLDDREDQGSNDWTHRLRRRSSVQNRLAAIAGIGGVNSLRSFSRSWQRATAFPEIIPQRPSFVYAPDQEPVHTTEPITYGRSDVETGARTSLLRGHLEVPENAVLDEGEESGPAAPHRSHSHENERKPFDNGLARMISPSNSVRSNSIFEVPPHLSAIVGSFSSQRTYGTIDSEVSRPSIIHAADMWRQQQESGVDLPDGARPPIIVKEVEQEDGKIVLAVAGQSTLPQTVVNSTNVLIGVGLLSLPIGIRYAGWLCGMVTLFLGATVTSWTARLLAKCMDLDPTVITFSDVAFISFGHRARVITSVLFTLELLAACVALIVLFADSLILLFPGTLSLTGWKIVCTLILIPLQFAPLKILSFTSFIGILSVMSIALLLIIDGLVKPQTPGSLMEPAITYLFPENWLTLPLSFGLLMSPWGGHSVFPNIYRDMRHPHRYKEAVTITFSFTYVIDATVAIVGYVMFGDGVRDSVTNNLLRTTGYPAVLNVLLVIFIAIIPLTKIPLNAQPIVSTMEVLAGLRQQVVAEDQALVGRSSTFRGFMKIAIRILTLLAFLIIAIVFPAFDSIMAFMGSALCFTICITLPLAFYLKLFAHEIATKERVLVWTVMTISFLLSAVGTVWAFLPKSLIGARE</sequence>
<feature type="transmembrane region" description="Helical" evidence="9">
    <location>
        <begin position="678"/>
        <end position="698"/>
    </location>
</feature>
<accession>A0ABR2V9H2</accession>
<keyword evidence="6 9" id="KW-1133">Transmembrane helix</keyword>
<keyword evidence="5" id="KW-0029">Amino-acid transport</keyword>
<gene>
    <name evidence="11" type="ORF">SUNI508_03970</name>
</gene>
<evidence type="ECO:0000259" key="10">
    <source>
        <dbReference type="Pfam" id="PF01490"/>
    </source>
</evidence>
<keyword evidence="7 9" id="KW-0472">Membrane</keyword>
<dbReference type="EMBL" id="JARVKF010000068">
    <property type="protein sequence ID" value="KAK9423489.1"/>
    <property type="molecule type" value="Genomic_DNA"/>
</dbReference>
<evidence type="ECO:0000256" key="3">
    <source>
        <dbReference type="ARBA" id="ARBA00022448"/>
    </source>
</evidence>
<feature type="transmembrane region" description="Helical" evidence="9">
    <location>
        <begin position="468"/>
        <end position="493"/>
    </location>
</feature>
<feature type="transmembrane region" description="Helical" evidence="9">
    <location>
        <begin position="439"/>
        <end position="461"/>
    </location>
</feature>
<feature type="transmembrane region" description="Helical" evidence="9">
    <location>
        <begin position="361"/>
        <end position="382"/>
    </location>
</feature>
<evidence type="ECO:0000256" key="2">
    <source>
        <dbReference type="ARBA" id="ARBA00008066"/>
    </source>
</evidence>
<protein>
    <submittedName>
        <fullName evidence="11">Amino acid transporter transmembrane domain-containing protein</fullName>
    </submittedName>
</protein>
<keyword evidence="12" id="KW-1185">Reference proteome</keyword>
<evidence type="ECO:0000256" key="6">
    <source>
        <dbReference type="ARBA" id="ARBA00022989"/>
    </source>
</evidence>
<evidence type="ECO:0000256" key="4">
    <source>
        <dbReference type="ARBA" id="ARBA00022692"/>
    </source>
</evidence>
<dbReference type="PANTHER" id="PTHR22950">
    <property type="entry name" value="AMINO ACID TRANSPORTER"/>
    <property type="match status" value="1"/>
</dbReference>
<comment type="caution">
    <text evidence="11">The sequence shown here is derived from an EMBL/GenBank/DDBJ whole genome shotgun (WGS) entry which is preliminary data.</text>
</comment>
<name>A0ABR2V9H2_9PEZI</name>
<feature type="transmembrane region" description="Helical" evidence="9">
    <location>
        <begin position="593"/>
        <end position="613"/>
    </location>
</feature>
<evidence type="ECO:0000256" key="9">
    <source>
        <dbReference type="SAM" id="Phobius"/>
    </source>
</evidence>
<evidence type="ECO:0000313" key="11">
    <source>
        <dbReference type="EMBL" id="KAK9423489.1"/>
    </source>
</evidence>
<evidence type="ECO:0000313" key="12">
    <source>
        <dbReference type="Proteomes" id="UP001408356"/>
    </source>
</evidence>
<keyword evidence="4 9" id="KW-0812">Transmembrane</keyword>
<feature type="domain" description="Amino acid transporter transmembrane" evidence="10">
    <location>
        <begin position="333"/>
        <end position="728"/>
    </location>
</feature>
<feature type="transmembrane region" description="Helical" evidence="9">
    <location>
        <begin position="550"/>
        <end position="573"/>
    </location>
</feature>
<evidence type="ECO:0000256" key="1">
    <source>
        <dbReference type="ARBA" id="ARBA00004141"/>
    </source>
</evidence>
<feature type="region of interest" description="Disordered" evidence="8">
    <location>
        <begin position="216"/>
        <end position="246"/>
    </location>
</feature>
<organism evidence="11 12">
    <name type="scientific">Seiridium unicorne</name>
    <dbReference type="NCBI Taxonomy" id="138068"/>
    <lineage>
        <taxon>Eukaryota</taxon>
        <taxon>Fungi</taxon>
        <taxon>Dikarya</taxon>
        <taxon>Ascomycota</taxon>
        <taxon>Pezizomycotina</taxon>
        <taxon>Sordariomycetes</taxon>
        <taxon>Xylariomycetidae</taxon>
        <taxon>Amphisphaeriales</taxon>
        <taxon>Sporocadaceae</taxon>
        <taxon>Seiridium</taxon>
    </lineage>
</organism>
<feature type="region of interest" description="Disordered" evidence="8">
    <location>
        <begin position="75"/>
        <end position="122"/>
    </location>
</feature>